<gene>
    <name evidence="2" type="ORF">UU23_C0002G0025</name>
</gene>
<comment type="caution">
    <text evidence="2">The sequence shown here is derived from an EMBL/GenBank/DDBJ whole genome shotgun (WGS) entry which is preliminary data.</text>
</comment>
<dbReference type="STRING" id="1618408.UU23_C0002G0025"/>
<dbReference type="SUPFAM" id="SSF53901">
    <property type="entry name" value="Thiolase-like"/>
    <property type="match status" value="2"/>
</dbReference>
<name>A0A0G0TMJ8_9BACT</name>
<evidence type="ECO:0008006" key="4">
    <source>
        <dbReference type="Google" id="ProtNLM"/>
    </source>
</evidence>
<reference evidence="2 3" key="1">
    <citation type="journal article" date="2015" name="Nature">
        <title>rRNA introns, odd ribosomes, and small enigmatic genomes across a large radiation of phyla.</title>
        <authorList>
            <person name="Brown C.T."/>
            <person name="Hug L.A."/>
            <person name="Thomas B.C."/>
            <person name="Sharon I."/>
            <person name="Castelle C.J."/>
            <person name="Singh A."/>
            <person name="Wilkins M.J."/>
            <person name="Williams K.H."/>
            <person name="Banfield J.F."/>
        </authorList>
    </citation>
    <scope>NUCLEOTIDE SEQUENCE [LARGE SCALE GENOMIC DNA]</scope>
</reference>
<dbReference type="Proteomes" id="UP000034292">
    <property type="component" value="Unassembled WGS sequence"/>
</dbReference>
<dbReference type="EMBL" id="LBZV01000002">
    <property type="protein sequence ID" value="KKR78198.1"/>
    <property type="molecule type" value="Genomic_DNA"/>
</dbReference>
<accession>A0A0G0TMJ8</accession>
<dbReference type="AlphaFoldDB" id="A0A0G0TMJ8"/>
<evidence type="ECO:0000313" key="3">
    <source>
        <dbReference type="Proteomes" id="UP000034292"/>
    </source>
</evidence>
<feature type="region of interest" description="Disordered" evidence="1">
    <location>
        <begin position="1"/>
        <end position="20"/>
    </location>
</feature>
<protein>
    <recommendedName>
        <fullName evidence="4">Beta-ketoacyl-[acyl-carrier-protein] synthase III C-terminal domain-containing protein</fullName>
    </recommendedName>
</protein>
<proteinExistence type="predicted"/>
<dbReference type="Gene3D" id="3.40.47.10">
    <property type="match status" value="2"/>
</dbReference>
<sequence length="418" mass="45665">MVEAHIKNQDPRGERRFTAEAESRKVEITEFGPATLASVACGTRVTNDDLLYEFKVRTNANPEDVKNAEKLLEATGFTVRRASWELTQNYAQIIERTTQIGAHLVTSLMEKQGWDAVNVLLDTSASLPEDIGKKVIERAGLDPETTASKPYRVACAGAIAAVVDTLADPGVKDKHVIVLALEPLSHHVKPIQCTLVDSALSLPAIFGDDFAAIAFNTSDFEVVAPRMHIIYDEAPIRFYPDYSLIPTDESAIPAHYTFDDGRRGDSTTKTGREISSITRNGVFLDIQRPENGMPSSMNGKGTYRFFVPETIAVIRDVVERAQAQGINVEQAVMHQPSKRVNEGFQRQAEGIDSLKGLLIPDFLLGEIERSNSSSGTSLVIWQHLAREGQLDPNKPLLICAPGIGSAISAGVIMPKSAK</sequence>
<evidence type="ECO:0000313" key="2">
    <source>
        <dbReference type="EMBL" id="KKR78198.1"/>
    </source>
</evidence>
<dbReference type="GO" id="GO:0016746">
    <property type="term" value="F:acyltransferase activity"/>
    <property type="evidence" value="ECO:0007669"/>
    <property type="project" value="InterPro"/>
</dbReference>
<dbReference type="InterPro" id="IPR016039">
    <property type="entry name" value="Thiolase-like"/>
</dbReference>
<evidence type="ECO:0000256" key="1">
    <source>
        <dbReference type="SAM" id="MobiDB-lite"/>
    </source>
</evidence>
<organism evidence="2 3">
    <name type="scientific">Candidatus Curtissbacteria bacterium GW2011_GWA1_40_9</name>
    <dbReference type="NCBI Taxonomy" id="1618408"/>
    <lineage>
        <taxon>Bacteria</taxon>
        <taxon>Candidatus Curtissiibacteriota</taxon>
    </lineage>
</organism>